<accession>V9W097</accession>
<sequence length="60" mass="6679">MALARACAGFKPIPTCIYCLPRHAYASREAAALDRRLAAISELCFNLDMTGCKRISRFKD</sequence>
<dbReference type="Proteomes" id="UP000018780">
    <property type="component" value="Chromosome"/>
</dbReference>
<protein>
    <submittedName>
        <fullName evidence="1">Uncharacterized protein</fullName>
    </submittedName>
</protein>
<gene>
    <name evidence="1" type="ORF">METH_10615</name>
</gene>
<keyword evidence="2" id="KW-1185">Reference proteome</keyword>
<proteinExistence type="predicted"/>
<organism evidence="1 2">
    <name type="scientific">Leisingera methylohalidivorans DSM 14336</name>
    <dbReference type="NCBI Taxonomy" id="999552"/>
    <lineage>
        <taxon>Bacteria</taxon>
        <taxon>Pseudomonadati</taxon>
        <taxon>Pseudomonadota</taxon>
        <taxon>Alphaproteobacteria</taxon>
        <taxon>Rhodobacterales</taxon>
        <taxon>Roseobacteraceae</taxon>
        <taxon>Leisingera</taxon>
    </lineage>
</organism>
<dbReference type="AlphaFoldDB" id="V9W097"/>
<name>V9W097_9RHOB</name>
<dbReference type="PATRIC" id="fig|999552.6.peg.2121"/>
<evidence type="ECO:0000313" key="1">
    <source>
        <dbReference type="EMBL" id="AHD03070.1"/>
    </source>
</evidence>
<evidence type="ECO:0000313" key="2">
    <source>
        <dbReference type="Proteomes" id="UP000018780"/>
    </source>
</evidence>
<dbReference type="EMBL" id="CP006773">
    <property type="protein sequence ID" value="AHD03070.1"/>
    <property type="molecule type" value="Genomic_DNA"/>
</dbReference>
<reference evidence="1 2" key="1">
    <citation type="submission" date="2013-09" db="EMBL/GenBank/DDBJ databases">
        <authorList>
            <consortium name="DOE Joint Genome Institute"/>
            <person name="Klenk H.-P."/>
            <person name="Huntemann M."/>
            <person name="Han J."/>
            <person name="Chen A."/>
            <person name="Kyrpides N."/>
            <person name="Mavromatis K."/>
            <person name="Markowitz V."/>
            <person name="Palaniappan K."/>
            <person name="Ivanova N."/>
            <person name="Schaumberg A."/>
            <person name="Pati A."/>
            <person name="Liolios K."/>
            <person name="Nordberg H.P."/>
            <person name="Cantor M.N."/>
            <person name="Hua S.X."/>
            <person name="Woyke T."/>
        </authorList>
    </citation>
    <scope>NUCLEOTIDE SEQUENCE [LARGE SCALE GENOMIC DNA]</scope>
    <source>
        <strain evidence="1 2">DSM 14336</strain>
    </source>
</reference>
<dbReference type="HOGENOM" id="CLU_2935949_0_0_5"/>
<dbReference type="KEGG" id="lmd:METH_10615"/>